<dbReference type="HOGENOM" id="CLU_024934_6_2_1"/>
<dbReference type="Proteomes" id="UP000054321">
    <property type="component" value="Unassembled WGS sequence"/>
</dbReference>
<gene>
    <name evidence="1" type="ORF">OIDMADRAFT_43629</name>
</gene>
<dbReference type="InterPro" id="IPR052400">
    <property type="entry name" value="Zn2-C6_fungal_TF"/>
</dbReference>
<dbReference type="AlphaFoldDB" id="A0A0C3H5I6"/>
<dbReference type="PANTHER" id="PTHR47657">
    <property type="entry name" value="STEROL REGULATORY ELEMENT-BINDING PROTEIN ECM22"/>
    <property type="match status" value="1"/>
</dbReference>
<proteinExistence type="predicted"/>
<name>A0A0C3H5I6_OIDMZ</name>
<evidence type="ECO:0000313" key="1">
    <source>
        <dbReference type="EMBL" id="KIM97696.1"/>
    </source>
</evidence>
<dbReference type="GO" id="GO:0000981">
    <property type="term" value="F:DNA-binding transcription factor activity, RNA polymerase II-specific"/>
    <property type="evidence" value="ECO:0007669"/>
    <property type="project" value="TreeGrafter"/>
</dbReference>
<organism evidence="1 2">
    <name type="scientific">Oidiodendron maius (strain Zn)</name>
    <dbReference type="NCBI Taxonomy" id="913774"/>
    <lineage>
        <taxon>Eukaryota</taxon>
        <taxon>Fungi</taxon>
        <taxon>Dikarya</taxon>
        <taxon>Ascomycota</taxon>
        <taxon>Pezizomycotina</taxon>
        <taxon>Leotiomycetes</taxon>
        <taxon>Leotiomycetes incertae sedis</taxon>
        <taxon>Myxotrichaceae</taxon>
        <taxon>Oidiodendron</taxon>
    </lineage>
</organism>
<sequence length="358" mass="40045">MDGARPAPLRNAPQEVSQEVQGWLSTLQVPEDQGELPVLCCFFTAAWQLDVPALAYHAEYLMDAILAISALHLRALHPADQTLVRASHGYMASALAQYSTLLRDGVSEHNAEALFATATLIAFQSSASRLFDDSDEGYVLPVAWFHAYQGIKTVVIASWQWLRNSNRIQPIISGQPSLSLDLHPDKKTFFATLLDGTEDQLSAEAEETRAETRQAYQHAIAFLNWAHQKPERERIIAFAATVSRRFVSLIGDGDRRALVITACFFAMTGVVDDVWWLRGIAKKEVNGIYALLPPEWLAKMEWPMRVANHEGPMDDETWGVSNWSNQERDAKGEMTESVRTHIDLLTELMSEATQIPPD</sequence>
<accession>A0A0C3H5I6</accession>
<protein>
    <recommendedName>
        <fullName evidence="3">Transcription factor domain-containing protein</fullName>
    </recommendedName>
</protein>
<evidence type="ECO:0000313" key="2">
    <source>
        <dbReference type="Proteomes" id="UP000054321"/>
    </source>
</evidence>
<evidence type="ECO:0008006" key="3">
    <source>
        <dbReference type="Google" id="ProtNLM"/>
    </source>
</evidence>
<dbReference type="PANTHER" id="PTHR47657:SF14">
    <property type="entry name" value="ZN(2)-C6 FUNGAL-TYPE DOMAIN-CONTAINING PROTEIN"/>
    <property type="match status" value="1"/>
</dbReference>
<dbReference type="STRING" id="913774.A0A0C3H5I6"/>
<reference evidence="1 2" key="1">
    <citation type="submission" date="2014-04" db="EMBL/GenBank/DDBJ databases">
        <authorList>
            <consortium name="DOE Joint Genome Institute"/>
            <person name="Kuo A."/>
            <person name="Martino E."/>
            <person name="Perotto S."/>
            <person name="Kohler A."/>
            <person name="Nagy L.G."/>
            <person name="Floudas D."/>
            <person name="Copeland A."/>
            <person name="Barry K.W."/>
            <person name="Cichocki N."/>
            <person name="Veneault-Fourrey C."/>
            <person name="LaButti K."/>
            <person name="Lindquist E.A."/>
            <person name="Lipzen A."/>
            <person name="Lundell T."/>
            <person name="Morin E."/>
            <person name="Murat C."/>
            <person name="Sun H."/>
            <person name="Tunlid A."/>
            <person name="Henrissat B."/>
            <person name="Grigoriev I.V."/>
            <person name="Hibbett D.S."/>
            <person name="Martin F."/>
            <person name="Nordberg H.P."/>
            <person name="Cantor M.N."/>
            <person name="Hua S.X."/>
        </authorList>
    </citation>
    <scope>NUCLEOTIDE SEQUENCE [LARGE SCALE GENOMIC DNA]</scope>
    <source>
        <strain evidence="1 2">Zn</strain>
    </source>
</reference>
<reference evidence="2" key="2">
    <citation type="submission" date="2015-01" db="EMBL/GenBank/DDBJ databases">
        <title>Evolutionary Origins and Diversification of the Mycorrhizal Mutualists.</title>
        <authorList>
            <consortium name="DOE Joint Genome Institute"/>
            <consortium name="Mycorrhizal Genomics Consortium"/>
            <person name="Kohler A."/>
            <person name="Kuo A."/>
            <person name="Nagy L.G."/>
            <person name="Floudas D."/>
            <person name="Copeland A."/>
            <person name="Barry K.W."/>
            <person name="Cichocki N."/>
            <person name="Veneault-Fourrey C."/>
            <person name="LaButti K."/>
            <person name="Lindquist E.A."/>
            <person name="Lipzen A."/>
            <person name="Lundell T."/>
            <person name="Morin E."/>
            <person name="Murat C."/>
            <person name="Riley R."/>
            <person name="Ohm R."/>
            <person name="Sun H."/>
            <person name="Tunlid A."/>
            <person name="Henrissat B."/>
            <person name="Grigoriev I.V."/>
            <person name="Hibbett D.S."/>
            <person name="Martin F."/>
        </authorList>
    </citation>
    <scope>NUCLEOTIDE SEQUENCE [LARGE SCALE GENOMIC DNA]</scope>
    <source>
        <strain evidence="2">Zn</strain>
    </source>
</reference>
<keyword evidence="2" id="KW-1185">Reference proteome</keyword>
<dbReference type="EMBL" id="KN832881">
    <property type="protein sequence ID" value="KIM97696.1"/>
    <property type="molecule type" value="Genomic_DNA"/>
</dbReference>
<dbReference type="OrthoDB" id="3031538at2759"/>
<dbReference type="InParanoid" id="A0A0C3H5I6"/>